<accession>A0A448XF61</accession>
<organism evidence="1 2">
    <name type="scientific">Protopolystoma xenopodis</name>
    <dbReference type="NCBI Taxonomy" id="117903"/>
    <lineage>
        <taxon>Eukaryota</taxon>
        <taxon>Metazoa</taxon>
        <taxon>Spiralia</taxon>
        <taxon>Lophotrochozoa</taxon>
        <taxon>Platyhelminthes</taxon>
        <taxon>Monogenea</taxon>
        <taxon>Polyopisthocotylea</taxon>
        <taxon>Polystomatidea</taxon>
        <taxon>Polystomatidae</taxon>
        <taxon>Protopolystoma</taxon>
    </lineage>
</organism>
<comment type="caution">
    <text evidence="1">The sequence shown here is derived from an EMBL/GenBank/DDBJ whole genome shotgun (WGS) entry which is preliminary data.</text>
</comment>
<dbReference type="AlphaFoldDB" id="A0A448XF61"/>
<name>A0A448XF61_9PLAT</name>
<dbReference type="EMBL" id="CAAALY010249085">
    <property type="protein sequence ID" value="VEL35094.1"/>
    <property type="molecule type" value="Genomic_DNA"/>
</dbReference>
<sequence length="87" mass="9333">MSPFPGLDESGAYGHSCQTFATIRQRTTPEKWSANRLGESDRHSELVFRSFRIVALGTGGCDGSKWSGAVSAKITSFPVAFHLLASG</sequence>
<evidence type="ECO:0000313" key="1">
    <source>
        <dbReference type="EMBL" id="VEL35094.1"/>
    </source>
</evidence>
<protein>
    <submittedName>
        <fullName evidence="1">Uncharacterized protein</fullName>
    </submittedName>
</protein>
<keyword evidence="2" id="KW-1185">Reference proteome</keyword>
<evidence type="ECO:0000313" key="2">
    <source>
        <dbReference type="Proteomes" id="UP000784294"/>
    </source>
</evidence>
<proteinExistence type="predicted"/>
<gene>
    <name evidence="1" type="ORF">PXEA_LOCUS28534</name>
</gene>
<reference evidence="1" key="1">
    <citation type="submission" date="2018-11" db="EMBL/GenBank/DDBJ databases">
        <authorList>
            <consortium name="Pathogen Informatics"/>
        </authorList>
    </citation>
    <scope>NUCLEOTIDE SEQUENCE</scope>
</reference>
<dbReference type="Proteomes" id="UP000784294">
    <property type="component" value="Unassembled WGS sequence"/>
</dbReference>